<dbReference type="SMART" id="SM00304">
    <property type="entry name" value="HAMP"/>
    <property type="match status" value="1"/>
</dbReference>
<dbReference type="PROSITE" id="PS50109">
    <property type="entry name" value="HIS_KIN"/>
    <property type="match status" value="1"/>
</dbReference>
<feature type="transmembrane region" description="Helical" evidence="12">
    <location>
        <begin position="61"/>
        <end position="88"/>
    </location>
</feature>
<dbReference type="InterPro" id="IPR005467">
    <property type="entry name" value="His_kinase_dom"/>
</dbReference>
<dbReference type="Gene3D" id="6.10.340.10">
    <property type="match status" value="1"/>
</dbReference>
<feature type="domain" description="HAMP" evidence="14">
    <location>
        <begin position="199"/>
        <end position="252"/>
    </location>
</feature>
<keyword evidence="8 12" id="KW-1133">Transmembrane helix</keyword>
<dbReference type="AlphaFoldDB" id="A0A9D1CIQ7"/>
<evidence type="ECO:0000256" key="10">
    <source>
        <dbReference type="ARBA" id="ARBA00023136"/>
    </source>
</evidence>
<dbReference type="SMART" id="SM00387">
    <property type="entry name" value="HATPase_c"/>
    <property type="match status" value="1"/>
</dbReference>
<organism evidence="15 16">
    <name type="scientific">Candidatus Avichristensenella intestinipullorum</name>
    <dbReference type="NCBI Taxonomy" id="2840693"/>
    <lineage>
        <taxon>Bacteria</taxon>
        <taxon>Bacillati</taxon>
        <taxon>Bacillota</taxon>
        <taxon>Clostridia</taxon>
        <taxon>Candidatus Avichristensenella</taxon>
    </lineage>
</organism>
<dbReference type="InterPro" id="IPR003660">
    <property type="entry name" value="HAMP_dom"/>
</dbReference>
<evidence type="ECO:0000256" key="1">
    <source>
        <dbReference type="ARBA" id="ARBA00000085"/>
    </source>
</evidence>
<dbReference type="Gene3D" id="3.30.565.10">
    <property type="entry name" value="Histidine kinase-like ATPase, C-terminal domain"/>
    <property type="match status" value="1"/>
</dbReference>
<dbReference type="Pfam" id="PF00672">
    <property type="entry name" value="HAMP"/>
    <property type="match status" value="1"/>
</dbReference>
<dbReference type="SMART" id="SM00388">
    <property type="entry name" value="HisKA"/>
    <property type="match status" value="1"/>
</dbReference>
<evidence type="ECO:0000313" key="15">
    <source>
        <dbReference type="EMBL" id="HIQ62932.1"/>
    </source>
</evidence>
<evidence type="ECO:0000256" key="5">
    <source>
        <dbReference type="ARBA" id="ARBA00022679"/>
    </source>
</evidence>
<keyword evidence="9" id="KW-0902">Two-component regulatory system</keyword>
<proteinExistence type="predicted"/>
<keyword evidence="5" id="KW-0808">Transferase</keyword>
<feature type="domain" description="Histidine kinase" evidence="13">
    <location>
        <begin position="260"/>
        <end position="475"/>
    </location>
</feature>
<dbReference type="EMBL" id="DVFI01000078">
    <property type="protein sequence ID" value="HIQ62932.1"/>
    <property type="molecule type" value="Genomic_DNA"/>
</dbReference>
<dbReference type="PROSITE" id="PS50885">
    <property type="entry name" value="HAMP"/>
    <property type="match status" value="1"/>
</dbReference>
<evidence type="ECO:0000256" key="6">
    <source>
        <dbReference type="ARBA" id="ARBA00022692"/>
    </source>
</evidence>
<protein>
    <recommendedName>
        <fullName evidence="3">histidine kinase</fullName>
        <ecNumber evidence="3">2.7.13.3</ecNumber>
    </recommendedName>
</protein>
<dbReference type="InterPro" id="IPR004358">
    <property type="entry name" value="Sig_transdc_His_kin-like_C"/>
</dbReference>
<keyword evidence="7" id="KW-0418">Kinase</keyword>
<dbReference type="Pfam" id="PF02518">
    <property type="entry name" value="HATPase_c"/>
    <property type="match status" value="1"/>
</dbReference>
<comment type="catalytic activity">
    <reaction evidence="1">
        <text>ATP + protein L-histidine = ADP + protein N-phospho-L-histidine.</text>
        <dbReference type="EC" id="2.7.13.3"/>
    </reaction>
</comment>
<evidence type="ECO:0000256" key="7">
    <source>
        <dbReference type="ARBA" id="ARBA00022777"/>
    </source>
</evidence>
<keyword evidence="10 12" id="KW-0472">Membrane</keyword>
<feature type="region of interest" description="Disordered" evidence="11">
    <location>
        <begin position="1"/>
        <end position="37"/>
    </location>
</feature>
<evidence type="ECO:0000256" key="4">
    <source>
        <dbReference type="ARBA" id="ARBA00022553"/>
    </source>
</evidence>
<evidence type="ECO:0000256" key="3">
    <source>
        <dbReference type="ARBA" id="ARBA00012438"/>
    </source>
</evidence>
<evidence type="ECO:0000256" key="11">
    <source>
        <dbReference type="SAM" id="MobiDB-lite"/>
    </source>
</evidence>
<dbReference type="CDD" id="cd00075">
    <property type="entry name" value="HATPase"/>
    <property type="match status" value="1"/>
</dbReference>
<dbReference type="FunFam" id="3.30.565.10:FF:000006">
    <property type="entry name" value="Sensor histidine kinase WalK"/>
    <property type="match status" value="1"/>
</dbReference>
<evidence type="ECO:0000256" key="12">
    <source>
        <dbReference type="SAM" id="Phobius"/>
    </source>
</evidence>
<dbReference type="FunFam" id="1.10.287.130:FF:000001">
    <property type="entry name" value="Two-component sensor histidine kinase"/>
    <property type="match status" value="1"/>
</dbReference>
<sequence length="476" mass="52530">MRKEARKAEKARRAEEARRAAKTARQADHAATEPDENLFNRTSDRVHGYSSRLKRYVRLSIGLRASAGYALLLWRMLVPMMLLLTVLYGCLRAGAYVSLRDEALAALPDGETEGVEILLLPAGVEPGGWIFYEGWGVYVQEQPLEIFLQYAQDDGMYTVQLLFSLREDAFVLRGLLFGLAGLVLLCSVSFLIHGHRLNAKLLQPISDIAETAQQMSEKNLSSRINVAGTQNELRDLAVVINDMLDRIETAYNRQKQFVSDASHELRTPIAVLQGYAGLLKRWGKDNPDVRDEAIAAIASETQSMKELVENLLFLARHDKKTLSLSFAPFDSAEMLRELVKETEIIAVNHRVIGGTLAECTLLGDRAMVKQAVRIFVDNALKYTPPGGCVEIASRRLAQSLLITVSDNGPGIKKADLLRIFDRFYRADAARSGQVAGHGLGLSIARTIALSHNGKIHVKSKPGQGSAFSLELPAPPV</sequence>
<reference evidence="15" key="1">
    <citation type="submission" date="2020-10" db="EMBL/GenBank/DDBJ databases">
        <authorList>
            <person name="Gilroy R."/>
        </authorList>
    </citation>
    <scope>NUCLEOTIDE SEQUENCE</scope>
    <source>
        <strain evidence="15">ChiHile30-977</strain>
    </source>
</reference>
<reference evidence="15" key="2">
    <citation type="journal article" date="2021" name="PeerJ">
        <title>Extensive microbial diversity within the chicken gut microbiome revealed by metagenomics and culture.</title>
        <authorList>
            <person name="Gilroy R."/>
            <person name="Ravi A."/>
            <person name="Getino M."/>
            <person name="Pursley I."/>
            <person name="Horton D.L."/>
            <person name="Alikhan N.F."/>
            <person name="Baker D."/>
            <person name="Gharbi K."/>
            <person name="Hall N."/>
            <person name="Watson M."/>
            <person name="Adriaenssens E.M."/>
            <person name="Foster-Nyarko E."/>
            <person name="Jarju S."/>
            <person name="Secka A."/>
            <person name="Antonio M."/>
            <person name="Oren A."/>
            <person name="Chaudhuri R.R."/>
            <person name="La Ragione R."/>
            <person name="Hildebrand F."/>
            <person name="Pallen M.J."/>
        </authorList>
    </citation>
    <scope>NUCLEOTIDE SEQUENCE</scope>
    <source>
        <strain evidence="15">ChiHile30-977</strain>
    </source>
</reference>
<evidence type="ECO:0000256" key="9">
    <source>
        <dbReference type="ARBA" id="ARBA00023012"/>
    </source>
</evidence>
<comment type="caution">
    <text evidence="15">The sequence shown here is derived from an EMBL/GenBank/DDBJ whole genome shotgun (WGS) entry which is preliminary data.</text>
</comment>
<dbReference type="GO" id="GO:0005886">
    <property type="term" value="C:plasma membrane"/>
    <property type="evidence" value="ECO:0007669"/>
    <property type="project" value="TreeGrafter"/>
</dbReference>
<comment type="subcellular location">
    <subcellularLocation>
        <location evidence="2">Membrane</location>
    </subcellularLocation>
</comment>
<evidence type="ECO:0000259" key="14">
    <source>
        <dbReference type="PROSITE" id="PS50885"/>
    </source>
</evidence>
<dbReference type="SUPFAM" id="SSF55874">
    <property type="entry name" value="ATPase domain of HSP90 chaperone/DNA topoisomerase II/histidine kinase"/>
    <property type="match status" value="1"/>
</dbReference>
<feature type="compositionally biased region" description="Basic and acidic residues" evidence="11">
    <location>
        <begin position="1"/>
        <end position="32"/>
    </location>
</feature>
<keyword evidence="6 12" id="KW-0812">Transmembrane</keyword>
<dbReference type="SUPFAM" id="SSF158472">
    <property type="entry name" value="HAMP domain-like"/>
    <property type="match status" value="1"/>
</dbReference>
<dbReference type="GO" id="GO:0000155">
    <property type="term" value="F:phosphorelay sensor kinase activity"/>
    <property type="evidence" value="ECO:0007669"/>
    <property type="project" value="InterPro"/>
</dbReference>
<dbReference type="CDD" id="cd00082">
    <property type="entry name" value="HisKA"/>
    <property type="match status" value="1"/>
</dbReference>
<dbReference type="SUPFAM" id="SSF47384">
    <property type="entry name" value="Homodimeric domain of signal transducing histidine kinase"/>
    <property type="match status" value="1"/>
</dbReference>
<dbReference type="PANTHER" id="PTHR45436:SF5">
    <property type="entry name" value="SENSOR HISTIDINE KINASE TRCS"/>
    <property type="match status" value="1"/>
</dbReference>
<name>A0A9D1CIQ7_9FIRM</name>
<evidence type="ECO:0000313" key="16">
    <source>
        <dbReference type="Proteomes" id="UP000886819"/>
    </source>
</evidence>
<keyword evidence="4" id="KW-0597">Phosphoprotein</keyword>
<dbReference type="PANTHER" id="PTHR45436">
    <property type="entry name" value="SENSOR HISTIDINE KINASE YKOH"/>
    <property type="match status" value="1"/>
</dbReference>
<evidence type="ECO:0000259" key="13">
    <source>
        <dbReference type="PROSITE" id="PS50109"/>
    </source>
</evidence>
<dbReference type="PRINTS" id="PR00344">
    <property type="entry name" value="BCTRLSENSOR"/>
</dbReference>
<dbReference type="InterPro" id="IPR050428">
    <property type="entry name" value="TCS_sensor_his_kinase"/>
</dbReference>
<gene>
    <name evidence="15" type="ORF">IAA66_05020</name>
</gene>
<dbReference type="InterPro" id="IPR036890">
    <property type="entry name" value="HATPase_C_sf"/>
</dbReference>
<dbReference type="EC" id="2.7.13.3" evidence="3"/>
<dbReference type="Gene3D" id="1.10.287.130">
    <property type="match status" value="1"/>
</dbReference>
<dbReference type="Proteomes" id="UP000886819">
    <property type="component" value="Unassembled WGS sequence"/>
</dbReference>
<dbReference type="InterPro" id="IPR003594">
    <property type="entry name" value="HATPase_dom"/>
</dbReference>
<dbReference type="InterPro" id="IPR036097">
    <property type="entry name" value="HisK_dim/P_sf"/>
</dbReference>
<dbReference type="CDD" id="cd06225">
    <property type="entry name" value="HAMP"/>
    <property type="match status" value="1"/>
</dbReference>
<dbReference type="InterPro" id="IPR003661">
    <property type="entry name" value="HisK_dim/P_dom"/>
</dbReference>
<evidence type="ECO:0000256" key="8">
    <source>
        <dbReference type="ARBA" id="ARBA00022989"/>
    </source>
</evidence>
<accession>A0A9D1CIQ7</accession>
<dbReference type="Pfam" id="PF00512">
    <property type="entry name" value="HisKA"/>
    <property type="match status" value="1"/>
</dbReference>
<feature type="transmembrane region" description="Helical" evidence="12">
    <location>
        <begin position="170"/>
        <end position="192"/>
    </location>
</feature>
<evidence type="ECO:0000256" key="2">
    <source>
        <dbReference type="ARBA" id="ARBA00004370"/>
    </source>
</evidence>